<accession>A0A7D5GCK8</accession>
<evidence type="ECO:0000313" key="3">
    <source>
        <dbReference type="Proteomes" id="UP000509750"/>
    </source>
</evidence>
<sequence length="50" mass="5488">MERRETGQPVRVPPEVRGSTLDRKTGVDAVAVGARDGEPRRGEATRARDE</sequence>
<dbReference type="Proteomes" id="UP000509750">
    <property type="component" value="Chromosome"/>
</dbReference>
<name>A0A7D5GCK8_9EURY</name>
<evidence type="ECO:0000313" key="2">
    <source>
        <dbReference type="EMBL" id="QLG28285.1"/>
    </source>
</evidence>
<dbReference type="KEGG" id="halg:HUG10_12335"/>
<organism evidence="2 3">
    <name type="scientific">Halorarum halophilum</name>
    <dbReference type="NCBI Taxonomy" id="2743090"/>
    <lineage>
        <taxon>Archaea</taxon>
        <taxon>Methanobacteriati</taxon>
        <taxon>Methanobacteriota</taxon>
        <taxon>Stenosarchaea group</taxon>
        <taxon>Halobacteria</taxon>
        <taxon>Halobacteriales</taxon>
        <taxon>Haloferacaceae</taxon>
        <taxon>Halorarum</taxon>
    </lineage>
</organism>
<feature type="region of interest" description="Disordered" evidence="1">
    <location>
        <begin position="1"/>
        <end position="27"/>
    </location>
</feature>
<proteinExistence type="predicted"/>
<gene>
    <name evidence="2" type="ORF">HUG10_12335</name>
</gene>
<dbReference type="RefSeq" id="WP_179169860.1">
    <property type="nucleotide sequence ID" value="NZ_CP058529.1"/>
</dbReference>
<protein>
    <submittedName>
        <fullName evidence="2">Uncharacterized protein</fullName>
    </submittedName>
</protein>
<evidence type="ECO:0000256" key="1">
    <source>
        <dbReference type="SAM" id="MobiDB-lite"/>
    </source>
</evidence>
<reference evidence="2 3" key="1">
    <citation type="submission" date="2020-07" db="EMBL/GenBank/DDBJ databases">
        <title>Gai3-2, isolated from salt lake.</title>
        <authorList>
            <person name="Cui H."/>
            <person name="Shi X."/>
        </authorList>
    </citation>
    <scope>NUCLEOTIDE SEQUENCE [LARGE SCALE GENOMIC DNA]</scope>
    <source>
        <strain evidence="2 3">Gai3-2</strain>
    </source>
</reference>
<keyword evidence="3" id="KW-1185">Reference proteome</keyword>
<dbReference type="AlphaFoldDB" id="A0A7D5GCK8"/>
<dbReference type="EMBL" id="CP058529">
    <property type="protein sequence ID" value="QLG28285.1"/>
    <property type="molecule type" value="Genomic_DNA"/>
</dbReference>
<dbReference type="GeneID" id="56029634"/>